<dbReference type="Pfam" id="PF13487">
    <property type="entry name" value="HD_5"/>
    <property type="match status" value="1"/>
</dbReference>
<protein>
    <submittedName>
        <fullName evidence="2">Phosphohydrolase</fullName>
    </submittedName>
</protein>
<dbReference type="Proteomes" id="UP000887222">
    <property type="component" value="Unassembled WGS sequence"/>
</dbReference>
<evidence type="ECO:0000313" key="2">
    <source>
        <dbReference type="EMBL" id="GIZ51431.1"/>
    </source>
</evidence>
<dbReference type="SMART" id="SM00065">
    <property type="entry name" value="GAF"/>
    <property type="match status" value="1"/>
</dbReference>
<dbReference type="Pfam" id="PF01590">
    <property type="entry name" value="GAF"/>
    <property type="match status" value="1"/>
</dbReference>
<dbReference type="InterPro" id="IPR029016">
    <property type="entry name" value="GAF-like_dom_sf"/>
</dbReference>
<comment type="caution">
    <text evidence="2">The sequence shown here is derived from an EMBL/GenBank/DDBJ whole genome shotgun (WGS) entry which is preliminary data.</text>
</comment>
<evidence type="ECO:0000259" key="1">
    <source>
        <dbReference type="PROSITE" id="PS51832"/>
    </source>
</evidence>
<dbReference type="InterPro" id="IPR003018">
    <property type="entry name" value="GAF"/>
</dbReference>
<dbReference type="InterPro" id="IPR006674">
    <property type="entry name" value="HD_domain"/>
</dbReference>
<dbReference type="PANTHER" id="PTHR43155:SF2">
    <property type="entry name" value="CYCLIC DI-GMP PHOSPHODIESTERASE PA4108"/>
    <property type="match status" value="1"/>
</dbReference>
<accession>A0ABQ4Q326</accession>
<name>A0ABQ4Q326_9BURK</name>
<dbReference type="Pfam" id="PF01966">
    <property type="entry name" value="HD"/>
    <property type="match status" value="1"/>
</dbReference>
<dbReference type="SUPFAM" id="SSF55781">
    <property type="entry name" value="GAF domain-like"/>
    <property type="match status" value="1"/>
</dbReference>
<dbReference type="Gene3D" id="1.10.3210.10">
    <property type="entry name" value="Hypothetical protein af1432"/>
    <property type="match status" value="2"/>
</dbReference>
<proteinExistence type="predicted"/>
<dbReference type="PANTHER" id="PTHR43155">
    <property type="entry name" value="CYCLIC DI-GMP PHOSPHODIESTERASE PA4108-RELATED"/>
    <property type="match status" value="1"/>
</dbReference>
<dbReference type="InterPro" id="IPR037522">
    <property type="entry name" value="HD_GYP_dom"/>
</dbReference>
<evidence type="ECO:0000313" key="3">
    <source>
        <dbReference type="Proteomes" id="UP000887222"/>
    </source>
</evidence>
<dbReference type="EMBL" id="BPMK01000005">
    <property type="protein sequence ID" value="GIZ51431.1"/>
    <property type="molecule type" value="Genomic_DNA"/>
</dbReference>
<sequence length="543" mass="60611">MSKSGTSDIAHRLEQLTELSLQLGTRHDTTVLLEKILRTARTMANADGGTLYRTSADRRSLAFSISLNDTLKMYQGGVAGAAIEMPDIPLFDAAGSANMTAVAACAFHTRRSVNIGDVYRDDVFNFLGMRRFDETFGYRSRSILTVPMQDHEGEVIGVLQLINARDAATGAPCAFSHTDQRLIEALASQGAIALTNQQLIARLEDLFEGFVKLINIGIDEKSPHTGRHCEAVPELTMMLADAAHRAGTGPLADFRMSDADRRQLWIAGLLHDCGKITTPVHVVEKATKLQTIFDRIHLVDTRLEVVRREAEIRSLKEKLRHAAEPARHAAIDRALAAELAGIDDDRAFLRQANIGSEGMSGDDQRRVGEIAARRRFIGPDGNERPLLDEEEIANLCVRAGTLNPQEREIINNHISVTIRMLESLPWPAHLRRVPEYAGGHHERMDGQGYPRGLRGDQMPLQARMMAIADIFEALTAPDRPYKKGKMLSESLRILGGFRERNHIDPDLFDIFIREKVYLEYARRFMDPAQIDEVDERQIPGYVP</sequence>
<dbReference type="RefSeq" id="WP_220807597.1">
    <property type="nucleotide sequence ID" value="NZ_BPMK01000005.1"/>
</dbReference>
<dbReference type="SUPFAM" id="SSF109604">
    <property type="entry name" value="HD-domain/PDEase-like"/>
    <property type="match status" value="2"/>
</dbReference>
<dbReference type="SMART" id="SM00471">
    <property type="entry name" value="HDc"/>
    <property type="match status" value="1"/>
</dbReference>
<dbReference type="Gene3D" id="3.30.450.40">
    <property type="match status" value="1"/>
</dbReference>
<reference evidence="2 3" key="1">
    <citation type="journal article" date="2022" name="Int. J. Syst. Evol. Microbiol.">
        <title>Noviherbaspirillum aridicola sp. nov., isolated from an arid soil in Pakistan.</title>
        <authorList>
            <person name="Khan I.U."/>
            <person name="Saqib M."/>
            <person name="Amin A."/>
            <person name="Hussain F."/>
            <person name="Li L."/>
            <person name="Liu Y.H."/>
            <person name="Fang B.Z."/>
            <person name="Ahmed I."/>
            <person name="Li W.J."/>
        </authorList>
    </citation>
    <scope>NUCLEOTIDE SEQUENCE [LARGE SCALE GENOMIC DNA]</scope>
    <source>
        <strain evidence="2 3">NCCP-691</strain>
    </source>
</reference>
<organism evidence="2 3">
    <name type="scientific">Noviherbaspirillum aridicola</name>
    <dbReference type="NCBI Taxonomy" id="2849687"/>
    <lineage>
        <taxon>Bacteria</taxon>
        <taxon>Pseudomonadati</taxon>
        <taxon>Pseudomonadota</taxon>
        <taxon>Betaproteobacteria</taxon>
        <taxon>Burkholderiales</taxon>
        <taxon>Oxalobacteraceae</taxon>
        <taxon>Noviherbaspirillum</taxon>
    </lineage>
</organism>
<gene>
    <name evidence="2" type="ORF">NCCP691_14450</name>
</gene>
<dbReference type="PROSITE" id="PS51832">
    <property type="entry name" value="HD_GYP"/>
    <property type="match status" value="1"/>
</dbReference>
<dbReference type="CDD" id="cd00077">
    <property type="entry name" value="HDc"/>
    <property type="match status" value="2"/>
</dbReference>
<dbReference type="InterPro" id="IPR003607">
    <property type="entry name" value="HD/PDEase_dom"/>
</dbReference>
<keyword evidence="3" id="KW-1185">Reference proteome</keyword>
<feature type="domain" description="HD-GYP" evidence="1">
    <location>
        <begin position="323"/>
        <end position="526"/>
    </location>
</feature>